<dbReference type="SUPFAM" id="SSF46785">
    <property type="entry name" value="Winged helix' DNA-binding domain"/>
    <property type="match status" value="1"/>
</dbReference>
<dbReference type="InterPro" id="IPR036388">
    <property type="entry name" value="WH-like_DNA-bd_sf"/>
</dbReference>
<dbReference type="EMBL" id="VLKT01000014">
    <property type="protein sequence ID" value="TWI37387.1"/>
    <property type="molecule type" value="Genomic_DNA"/>
</dbReference>
<dbReference type="Pfam" id="PF00126">
    <property type="entry name" value="HTH_1"/>
    <property type="match status" value="1"/>
</dbReference>
<keyword evidence="4" id="KW-0804">Transcription</keyword>
<dbReference type="PANTHER" id="PTHR30537">
    <property type="entry name" value="HTH-TYPE TRANSCRIPTIONAL REGULATOR"/>
    <property type="match status" value="1"/>
</dbReference>
<feature type="domain" description="HTH lysR-type" evidence="5">
    <location>
        <begin position="12"/>
        <end position="69"/>
    </location>
</feature>
<evidence type="ECO:0000313" key="6">
    <source>
        <dbReference type="EMBL" id="TWI37387.1"/>
    </source>
</evidence>
<dbReference type="Gene3D" id="1.10.10.10">
    <property type="entry name" value="Winged helix-like DNA-binding domain superfamily/Winged helix DNA-binding domain"/>
    <property type="match status" value="1"/>
</dbReference>
<dbReference type="InterPro" id="IPR058163">
    <property type="entry name" value="LysR-type_TF_proteobact-type"/>
</dbReference>
<proteinExistence type="inferred from homology"/>
<dbReference type="AlphaFoldDB" id="A0A562NYT7"/>
<evidence type="ECO:0000313" key="7">
    <source>
        <dbReference type="Proteomes" id="UP000317122"/>
    </source>
</evidence>
<sequence length="312" mass="34856">MAAQSSVSSHGVEWNDLEVVLAICRTGSLSGAARQLGNNHSTVFRKISAIEKRMGVRLFERLPTGYEMTEAGEAAMRYAERIEGEVHAMERELLGRDTRLRGKIRVSAPEGPTILILPSLIAEFRRQHPEVRVDLVMGLDAADLSRRETDIAVRVTRRPPEMSVGRFVCDFKFGIYAAPDYLARAGERDLKDHDWVMPHLVVDWMVPLVWKSREAVYESCVFTSNSVLACVEAARKGMGVSVISTFVVEGDDTLLPVTGPVEELAMELWVLTHPDLRRTARVAALMQFLVEKLSAQKPIFEGRPSRRLNEAG</sequence>
<dbReference type="InterPro" id="IPR005119">
    <property type="entry name" value="LysR_subst-bd"/>
</dbReference>
<keyword evidence="7" id="KW-1185">Reference proteome</keyword>
<evidence type="ECO:0000256" key="2">
    <source>
        <dbReference type="ARBA" id="ARBA00023015"/>
    </source>
</evidence>
<evidence type="ECO:0000256" key="3">
    <source>
        <dbReference type="ARBA" id="ARBA00023125"/>
    </source>
</evidence>
<name>A0A562NYT7_9HYPH</name>
<dbReference type="Proteomes" id="UP000317122">
    <property type="component" value="Unassembled WGS sequence"/>
</dbReference>
<keyword evidence="2" id="KW-0805">Transcription regulation</keyword>
<dbReference type="GO" id="GO:0003700">
    <property type="term" value="F:DNA-binding transcription factor activity"/>
    <property type="evidence" value="ECO:0007669"/>
    <property type="project" value="InterPro"/>
</dbReference>
<dbReference type="GO" id="GO:0043565">
    <property type="term" value="F:sequence-specific DNA binding"/>
    <property type="evidence" value="ECO:0007669"/>
    <property type="project" value="TreeGrafter"/>
</dbReference>
<dbReference type="PROSITE" id="PS50931">
    <property type="entry name" value="HTH_LYSR"/>
    <property type="match status" value="1"/>
</dbReference>
<dbReference type="SUPFAM" id="SSF53850">
    <property type="entry name" value="Periplasmic binding protein-like II"/>
    <property type="match status" value="1"/>
</dbReference>
<reference evidence="6 7" key="1">
    <citation type="journal article" date="2015" name="Stand. Genomic Sci.">
        <title>Genomic Encyclopedia of Bacterial and Archaeal Type Strains, Phase III: the genomes of soil and plant-associated and newly described type strains.</title>
        <authorList>
            <person name="Whitman W.B."/>
            <person name="Woyke T."/>
            <person name="Klenk H.P."/>
            <person name="Zhou Y."/>
            <person name="Lilburn T.G."/>
            <person name="Beck B.J."/>
            <person name="De Vos P."/>
            <person name="Vandamme P."/>
            <person name="Eisen J.A."/>
            <person name="Garrity G."/>
            <person name="Hugenholtz P."/>
            <person name="Kyrpides N.C."/>
        </authorList>
    </citation>
    <scope>NUCLEOTIDE SEQUENCE [LARGE SCALE GENOMIC DNA]</scope>
    <source>
        <strain evidence="6 7">CGMCC 1.2546</strain>
    </source>
</reference>
<keyword evidence="3 6" id="KW-0238">DNA-binding</keyword>
<dbReference type="Gene3D" id="3.40.190.290">
    <property type="match status" value="1"/>
</dbReference>
<dbReference type="InterPro" id="IPR000847">
    <property type="entry name" value="LysR_HTH_N"/>
</dbReference>
<dbReference type="InterPro" id="IPR036390">
    <property type="entry name" value="WH_DNA-bd_sf"/>
</dbReference>
<comment type="similarity">
    <text evidence="1">Belongs to the LysR transcriptional regulatory family.</text>
</comment>
<evidence type="ECO:0000256" key="4">
    <source>
        <dbReference type="ARBA" id="ARBA00023163"/>
    </source>
</evidence>
<accession>A0A562NYT7</accession>
<dbReference type="Pfam" id="PF03466">
    <property type="entry name" value="LysR_substrate"/>
    <property type="match status" value="1"/>
</dbReference>
<dbReference type="PANTHER" id="PTHR30537:SF3">
    <property type="entry name" value="TRANSCRIPTIONAL REGULATORY PROTEIN"/>
    <property type="match status" value="1"/>
</dbReference>
<protein>
    <submittedName>
        <fullName evidence="6">DNA-binding transcriptional LysR family regulator</fullName>
    </submittedName>
</protein>
<dbReference type="GO" id="GO:0006351">
    <property type="term" value="P:DNA-templated transcription"/>
    <property type="evidence" value="ECO:0007669"/>
    <property type="project" value="TreeGrafter"/>
</dbReference>
<evidence type="ECO:0000256" key="1">
    <source>
        <dbReference type="ARBA" id="ARBA00009437"/>
    </source>
</evidence>
<dbReference type="OrthoDB" id="9796526at2"/>
<evidence type="ECO:0000259" key="5">
    <source>
        <dbReference type="PROSITE" id="PS50931"/>
    </source>
</evidence>
<comment type="caution">
    <text evidence="6">The sequence shown here is derived from an EMBL/GenBank/DDBJ whole genome shotgun (WGS) entry which is preliminary data.</text>
</comment>
<gene>
    <name evidence="6" type="ORF">IQ26_02670</name>
</gene>
<dbReference type="RefSeq" id="WP_145717774.1">
    <property type="nucleotide sequence ID" value="NZ_BSPF01000025.1"/>
</dbReference>
<organism evidence="6 7">
    <name type="scientific">Mesorhizobium tianshanense</name>
    <dbReference type="NCBI Taxonomy" id="39844"/>
    <lineage>
        <taxon>Bacteria</taxon>
        <taxon>Pseudomonadati</taxon>
        <taxon>Pseudomonadota</taxon>
        <taxon>Alphaproteobacteria</taxon>
        <taxon>Hyphomicrobiales</taxon>
        <taxon>Phyllobacteriaceae</taxon>
        <taxon>Mesorhizobium</taxon>
    </lineage>
</organism>